<dbReference type="AlphaFoldDB" id="A0A5S9M5Q1"/>
<proteinExistence type="predicted"/>
<gene>
    <name evidence="2" type="ORF">BsIDN1_04640</name>
</gene>
<dbReference type="Pfam" id="PF00501">
    <property type="entry name" value="AMP-binding"/>
    <property type="match status" value="1"/>
</dbReference>
<dbReference type="SUPFAM" id="SSF56801">
    <property type="entry name" value="Acetyl-CoA synthetase-like"/>
    <property type="match status" value="1"/>
</dbReference>
<sequence length="74" mass="7962">MIAAVNVSLDNCLMVESGVNAKTTQLFEDILASNDGSDLAEEVTEEDLAMILFTSGTTGNQKAVWSDMDESINF</sequence>
<protein>
    <recommendedName>
        <fullName evidence="1">AMP-dependent synthetase/ligase domain-containing protein</fullName>
    </recommendedName>
</protein>
<dbReference type="Proteomes" id="UP000464658">
    <property type="component" value="Chromosome"/>
</dbReference>
<evidence type="ECO:0000259" key="1">
    <source>
        <dbReference type="Pfam" id="PF00501"/>
    </source>
</evidence>
<evidence type="ECO:0000313" key="3">
    <source>
        <dbReference type="Proteomes" id="UP000464658"/>
    </source>
</evidence>
<dbReference type="InterPro" id="IPR000873">
    <property type="entry name" value="AMP-dep_synth/lig_dom"/>
</dbReference>
<accession>A0A5S9M5Q1</accession>
<dbReference type="EMBL" id="AP021906">
    <property type="protein sequence ID" value="BBP86846.1"/>
    <property type="molecule type" value="Genomic_DNA"/>
</dbReference>
<organism evidence="2 3">
    <name type="scientific">Bacillus safensis</name>
    <dbReference type="NCBI Taxonomy" id="561879"/>
    <lineage>
        <taxon>Bacteria</taxon>
        <taxon>Bacillati</taxon>
        <taxon>Bacillota</taxon>
        <taxon>Bacilli</taxon>
        <taxon>Bacillales</taxon>
        <taxon>Bacillaceae</taxon>
        <taxon>Bacillus</taxon>
    </lineage>
</organism>
<feature type="domain" description="AMP-dependent synthetase/ligase" evidence="1">
    <location>
        <begin position="15"/>
        <end position="64"/>
    </location>
</feature>
<dbReference type="Gene3D" id="3.40.50.980">
    <property type="match status" value="1"/>
</dbReference>
<name>A0A5S9M5Q1_BACIA</name>
<reference evidence="2 3" key="1">
    <citation type="submission" date="2019-12" db="EMBL/GenBank/DDBJ databases">
        <title>Full genome sequence of a Bacillus safensis strain isolated from commercially available natto in Indonesia.</title>
        <authorList>
            <person name="Yoshida M."/>
            <person name="Uomi M."/>
            <person name="Waturangi D."/>
            <person name="Ekaputri J.J."/>
            <person name="Setiamarga D.H.E."/>
        </authorList>
    </citation>
    <scope>NUCLEOTIDE SEQUENCE [LARGE SCALE GENOMIC DNA]</scope>
    <source>
        <strain evidence="2 3">IDN1</strain>
    </source>
</reference>
<evidence type="ECO:0000313" key="2">
    <source>
        <dbReference type="EMBL" id="BBP86846.1"/>
    </source>
</evidence>